<accession>A0AAV7F2Z2</accession>
<proteinExistence type="inferred from homology"/>
<dbReference type="CDD" id="cd03784">
    <property type="entry name" value="GT1_Gtf-like"/>
    <property type="match status" value="1"/>
</dbReference>
<dbReference type="Pfam" id="PF00201">
    <property type="entry name" value="UDPGT"/>
    <property type="match status" value="1"/>
</dbReference>
<dbReference type="InterPro" id="IPR035595">
    <property type="entry name" value="UDP_glycos_trans_CS"/>
</dbReference>
<dbReference type="Proteomes" id="UP000825729">
    <property type="component" value="Unassembled WGS sequence"/>
</dbReference>
<evidence type="ECO:0000259" key="5">
    <source>
        <dbReference type="Pfam" id="PF26168"/>
    </source>
</evidence>
<evidence type="ECO:0000313" key="7">
    <source>
        <dbReference type="Proteomes" id="UP000825729"/>
    </source>
</evidence>
<evidence type="ECO:0000256" key="1">
    <source>
        <dbReference type="ARBA" id="ARBA00009995"/>
    </source>
</evidence>
<gene>
    <name evidence="6" type="ORF">H6P81_007965</name>
</gene>
<dbReference type="FunFam" id="3.40.50.2000:FF:000060">
    <property type="entry name" value="Glycosyltransferase"/>
    <property type="match status" value="1"/>
</dbReference>
<comment type="caution">
    <text evidence="6">The sequence shown here is derived from an EMBL/GenBank/DDBJ whole genome shotgun (WGS) entry which is preliminary data.</text>
</comment>
<dbReference type="InterPro" id="IPR058980">
    <property type="entry name" value="Glyco_transf_N"/>
</dbReference>
<dbReference type="GO" id="GO:0008194">
    <property type="term" value="F:UDP-glycosyltransferase activity"/>
    <property type="evidence" value="ECO:0007669"/>
    <property type="project" value="InterPro"/>
</dbReference>
<dbReference type="Gene3D" id="3.40.50.2000">
    <property type="entry name" value="Glycogen Phosphorylase B"/>
    <property type="match status" value="2"/>
</dbReference>
<dbReference type="AlphaFoldDB" id="A0AAV7F2Z2"/>
<evidence type="ECO:0000256" key="3">
    <source>
        <dbReference type="RuleBase" id="RU003718"/>
    </source>
</evidence>
<evidence type="ECO:0000256" key="4">
    <source>
        <dbReference type="RuleBase" id="RU362057"/>
    </source>
</evidence>
<evidence type="ECO:0000256" key="2">
    <source>
        <dbReference type="ARBA" id="ARBA00022679"/>
    </source>
</evidence>
<sequence length="480" mass="53878">MGSRSTSSDRGYRLRVLMLPWLAHGHISPFLELAKKLTRKDCFVYLCSSPVNLSSIEHQLHEYQKDDQFDFASRIRLVELHLPDHLPDLPPGRHTTKSLPTHLMPTLKHAFDLSRPSFSTNILAALKPDVLIYDFIQPWAPATASEMGIPAVLFLTTAASSSAFFSHFFRGSTSTEPDKEARYFPFPSDAIYLEEHEARKIGTRFGGRSNGLTDEDRFYQCSDASTGFIAIKTFRELESKYIDYLSRALGKEMVPVGPLVQDSQYFRVRPPCEFTSWLDGKEKGSTVFVSFGTEYFMSEEEIEEVGLGLELSGVHFVWVIRFPDRRDVREALPSGFLERVGGRGLVVEGWAPQGRILAHPSVGGFLSHCGWSSVLEGMWFGVPLIALPLQLDQPINARLVVELGVGVEVKRTERGEVRRGEVARRIREVVGAAEKVGDPHRGVNVIRAKVKQMSGKMRGKGDEEIDVFVKKLIDLCHNKA</sequence>
<dbReference type="InterPro" id="IPR002213">
    <property type="entry name" value="UDP_glucos_trans"/>
</dbReference>
<dbReference type="EC" id="2.4.1.-" evidence="4"/>
<dbReference type="PROSITE" id="PS00375">
    <property type="entry name" value="UDPGT"/>
    <property type="match status" value="1"/>
</dbReference>
<protein>
    <recommendedName>
        <fullName evidence="4">Glycosyltransferase</fullName>
        <ecNumber evidence="4">2.4.1.-</ecNumber>
    </recommendedName>
</protein>
<dbReference type="EMBL" id="JAINDJ010000003">
    <property type="protein sequence ID" value="KAG9455061.1"/>
    <property type="molecule type" value="Genomic_DNA"/>
</dbReference>
<name>A0AAV7F2Z2_ARIFI</name>
<keyword evidence="3" id="KW-0328">Glycosyltransferase</keyword>
<dbReference type="GO" id="GO:1901137">
    <property type="term" value="P:carbohydrate derivative biosynthetic process"/>
    <property type="evidence" value="ECO:0007669"/>
    <property type="project" value="UniProtKB-ARBA"/>
</dbReference>
<keyword evidence="2 3" id="KW-0808">Transferase</keyword>
<reference evidence="6 7" key="1">
    <citation type="submission" date="2021-07" db="EMBL/GenBank/DDBJ databases">
        <title>The Aristolochia fimbriata genome: insights into angiosperm evolution, floral development and chemical biosynthesis.</title>
        <authorList>
            <person name="Jiao Y."/>
        </authorList>
    </citation>
    <scope>NUCLEOTIDE SEQUENCE [LARGE SCALE GENOMIC DNA]</scope>
    <source>
        <strain evidence="6">IBCAS-2021</strain>
        <tissue evidence="6">Leaf</tissue>
    </source>
</reference>
<keyword evidence="7" id="KW-1185">Reference proteome</keyword>
<organism evidence="6 7">
    <name type="scientific">Aristolochia fimbriata</name>
    <name type="common">White veined hardy Dutchman's pipe vine</name>
    <dbReference type="NCBI Taxonomy" id="158543"/>
    <lineage>
        <taxon>Eukaryota</taxon>
        <taxon>Viridiplantae</taxon>
        <taxon>Streptophyta</taxon>
        <taxon>Embryophyta</taxon>
        <taxon>Tracheophyta</taxon>
        <taxon>Spermatophyta</taxon>
        <taxon>Magnoliopsida</taxon>
        <taxon>Magnoliidae</taxon>
        <taxon>Piperales</taxon>
        <taxon>Aristolochiaceae</taxon>
        <taxon>Aristolochia</taxon>
    </lineage>
</organism>
<dbReference type="PANTHER" id="PTHR48044:SF29">
    <property type="entry name" value="GLYCOSYLTRANSFERASE"/>
    <property type="match status" value="1"/>
</dbReference>
<feature type="domain" description="Glycosyltransferase N-terminal" evidence="5">
    <location>
        <begin position="15"/>
        <end position="259"/>
    </location>
</feature>
<dbReference type="PANTHER" id="PTHR48044">
    <property type="entry name" value="GLYCOSYLTRANSFERASE"/>
    <property type="match status" value="1"/>
</dbReference>
<dbReference type="Pfam" id="PF26168">
    <property type="entry name" value="Glyco_transf_N"/>
    <property type="match status" value="1"/>
</dbReference>
<comment type="similarity">
    <text evidence="1 3">Belongs to the UDP-glycosyltransferase family.</text>
</comment>
<dbReference type="SUPFAM" id="SSF53756">
    <property type="entry name" value="UDP-Glycosyltransferase/glycogen phosphorylase"/>
    <property type="match status" value="1"/>
</dbReference>
<evidence type="ECO:0000313" key="6">
    <source>
        <dbReference type="EMBL" id="KAG9455061.1"/>
    </source>
</evidence>